<feature type="region of interest" description="Disordered" evidence="1">
    <location>
        <begin position="74"/>
        <end position="108"/>
    </location>
</feature>
<accession>A0A2N5W4B0</accession>
<reference evidence="2 3" key="1">
    <citation type="submission" date="2017-11" db="EMBL/GenBank/DDBJ databases">
        <title>De novo assembly and phasing of dikaryotic genomes from two isolates of Puccinia coronata f. sp. avenae, the causal agent of oat crown rust.</title>
        <authorList>
            <person name="Miller M.E."/>
            <person name="Zhang Y."/>
            <person name="Omidvar V."/>
            <person name="Sperschneider J."/>
            <person name="Schwessinger B."/>
            <person name="Raley C."/>
            <person name="Palmer J.M."/>
            <person name="Garnica D."/>
            <person name="Upadhyaya N."/>
            <person name="Rathjen J."/>
            <person name="Taylor J.M."/>
            <person name="Park R.F."/>
            <person name="Dodds P.N."/>
            <person name="Hirsch C.D."/>
            <person name="Kianian S.F."/>
            <person name="Figueroa M."/>
        </authorList>
    </citation>
    <scope>NUCLEOTIDE SEQUENCE [LARGE SCALE GENOMIC DNA]</scope>
    <source>
        <strain evidence="2">12NC29</strain>
    </source>
</reference>
<dbReference type="EMBL" id="PGCJ01000014">
    <property type="protein sequence ID" value="PLW57061.1"/>
    <property type="molecule type" value="Genomic_DNA"/>
</dbReference>
<organism evidence="2 3">
    <name type="scientific">Puccinia coronata f. sp. avenae</name>
    <dbReference type="NCBI Taxonomy" id="200324"/>
    <lineage>
        <taxon>Eukaryota</taxon>
        <taxon>Fungi</taxon>
        <taxon>Dikarya</taxon>
        <taxon>Basidiomycota</taxon>
        <taxon>Pucciniomycotina</taxon>
        <taxon>Pucciniomycetes</taxon>
        <taxon>Pucciniales</taxon>
        <taxon>Pucciniaceae</taxon>
        <taxon>Puccinia</taxon>
    </lineage>
</organism>
<dbReference type="Proteomes" id="UP000235388">
    <property type="component" value="Unassembled WGS sequence"/>
</dbReference>
<evidence type="ECO:0000256" key="1">
    <source>
        <dbReference type="SAM" id="MobiDB-lite"/>
    </source>
</evidence>
<sequence>MDKIVERSNKLGVKTNKGKFSPFETEQKFIGFIWNGPVNTTFMQCETGLADACRGSLILHMPAEKLKSRCFESQWDPSQVSPAPAGPTRVRSPPHRSALQIQQPELRN</sequence>
<dbReference type="AlphaFoldDB" id="A0A2N5W4B0"/>
<evidence type="ECO:0000313" key="2">
    <source>
        <dbReference type="EMBL" id="PLW57061.1"/>
    </source>
</evidence>
<feature type="compositionally biased region" description="Polar residues" evidence="1">
    <location>
        <begin position="99"/>
        <end position="108"/>
    </location>
</feature>
<evidence type="ECO:0000313" key="3">
    <source>
        <dbReference type="Proteomes" id="UP000235388"/>
    </source>
</evidence>
<gene>
    <name evidence="2" type="ORF">PCANC_01903</name>
</gene>
<name>A0A2N5W4B0_9BASI</name>
<keyword evidence="3" id="KW-1185">Reference proteome</keyword>
<comment type="caution">
    <text evidence="2">The sequence shown here is derived from an EMBL/GenBank/DDBJ whole genome shotgun (WGS) entry which is preliminary data.</text>
</comment>
<protein>
    <submittedName>
        <fullName evidence="2">Uncharacterized protein</fullName>
    </submittedName>
</protein>
<proteinExistence type="predicted"/>